<dbReference type="InterPro" id="IPR036390">
    <property type="entry name" value="WH_DNA-bd_sf"/>
</dbReference>
<keyword evidence="4" id="KW-0804">Transcription</keyword>
<evidence type="ECO:0000256" key="1">
    <source>
        <dbReference type="ARBA" id="ARBA00009437"/>
    </source>
</evidence>
<evidence type="ECO:0000256" key="4">
    <source>
        <dbReference type="ARBA" id="ARBA00023163"/>
    </source>
</evidence>
<reference evidence="6 7" key="1">
    <citation type="submission" date="2019-09" db="EMBL/GenBank/DDBJ databases">
        <title>Draft genome sequences of 48 bacterial type strains from the CCUG.</title>
        <authorList>
            <person name="Tunovic T."/>
            <person name="Pineiro-Iglesias B."/>
            <person name="Unosson C."/>
            <person name="Inganas E."/>
            <person name="Ohlen M."/>
            <person name="Cardew S."/>
            <person name="Jensie-Markopoulos S."/>
            <person name="Salva-Serra F."/>
            <person name="Jaen-Luchoro D."/>
            <person name="Karlsson R."/>
            <person name="Svensson-Stadler L."/>
            <person name="Chun J."/>
            <person name="Moore E."/>
        </authorList>
    </citation>
    <scope>NUCLEOTIDE SEQUENCE [LARGE SCALE GENOMIC DNA]</scope>
    <source>
        <strain evidence="6 7">CCUG 30977</strain>
    </source>
</reference>
<dbReference type="PROSITE" id="PS50931">
    <property type="entry name" value="HTH_LYSR"/>
    <property type="match status" value="1"/>
</dbReference>
<feature type="domain" description="HTH lysR-type" evidence="5">
    <location>
        <begin position="1"/>
        <end position="59"/>
    </location>
</feature>
<evidence type="ECO:0000256" key="2">
    <source>
        <dbReference type="ARBA" id="ARBA00023015"/>
    </source>
</evidence>
<dbReference type="PRINTS" id="PR00039">
    <property type="entry name" value="HTHLYSR"/>
</dbReference>
<dbReference type="Proteomes" id="UP000430120">
    <property type="component" value="Unassembled WGS sequence"/>
</dbReference>
<dbReference type="Gene3D" id="3.40.190.290">
    <property type="match status" value="1"/>
</dbReference>
<dbReference type="AlphaFoldDB" id="A0A643F7K2"/>
<evidence type="ECO:0000256" key="3">
    <source>
        <dbReference type="ARBA" id="ARBA00023125"/>
    </source>
</evidence>
<dbReference type="Gene3D" id="1.10.10.10">
    <property type="entry name" value="Winged helix-like DNA-binding domain superfamily/Winged helix DNA-binding domain"/>
    <property type="match status" value="1"/>
</dbReference>
<organism evidence="6 7">
    <name type="scientific">Ideonella dechloratans</name>
    <dbReference type="NCBI Taxonomy" id="36863"/>
    <lineage>
        <taxon>Bacteria</taxon>
        <taxon>Pseudomonadati</taxon>
        <taxon>Pseudomonadota</taxon>
        <taxon>Betaproteobacteria</taxon>
        <taxon>Burkholderiales</taxon>
        <taxon>Sphaerotilaceae</taxon>
        <taxon>Ideonella</taxon>
    </lineage>
</organism>
<keyword evidence="7" id="KW-1185">Reference proteome</keyword>
<gene>
    <name evidence="6" type="ORF">F7Q92_17980</name>
</gene>
<dbReference type="FunFam" id="3.40.190.290:FF:000001">
    <property type="entry name" value="Transcriptional regulator, LysR family"/>
    <property type="match status" value="1"/>
</dbReference>
<dbReference type="InterPro" id="IPR036388">
    <property type="entry name" value="WH-like_DNA-bd_sf"/>
</dbReference>
<accession>A0A643F7K2</accession>
<dbReference type="GO" id="GO:0003700">
    <property type="term" value="F:DNA-binding transcription factor activity"/>
    <property type="evidence" value="ECO:0007669"/>
    <property type="project" value="InterPro"/>
</dbReference>
<evidence type="ECO:0000259" key="5">
    <source>
        <dbReference type="PROSITE" id="PS50931"/>
    </source>
</evidence>
<dbReference type="GO" id="GO:0006351">
    <property type="term" value="P:DNA-templated transcription"/>
    <property type="evidence" value="ECO:0007669"/>
    <property type="project" value="TreeGrafter"/>
</dbReference>
<dbReference type="Pfam" id="PF00126">
    <property type="entry name" value="HTH_1"/>
    <property type="match status" value="1"/>
</dbReference>
<evidence type="ECO:0000313" key="7">
    <source>
        <dbReference type="Proteomes" id="UP000430120"/>
    </source>
</evidence>
<dbReference type="PANTHER" id="PTHR30537:SF21">
    <property type="entry name" value="HTH-TYPE TRANSCRIPTIONAL REGULATOR SINR-RELATED"/>
    <property type="match status" value="1"/>
</dbReference>
<dbReference type="SUPFAM" id="SSF46785">
    <property type="entry name" value="Winged helix' DNA-binding domain"/>
    <property type="match status" value="1"/>
</dbReference>
<keyword evidence="2" id="KW-0805">Transcription regulation</keyword>
<dbReference type="GO" id="GO:0043565">
    <property type="term" value="F:sequence-specific DNA binding"/>
    <property type="evidence" value="ECO:0007669"/>
    <property type="project" value="TreeGrafter"/>
</dbReference>
<dbReference type="CDD" id="cd08422">
    <property type="entry name" value="PBP2_CrgA_like"/>
    <property type="match status" value="1"/>
</dbReference>
<keyword evidence="3" id="KW-0238">DNA-binding</keyword>
<dbReference type="InterPro" id="IPR000847">
    <property type="entry name" value="LysR_HTH_N"/>
</dbReference>
<dbReference type="SUPFAM" id="SSF53850">
    <property type="entry name" value="Periplasmic binding protein-like II"/>
    <property type="match status" value="1"/>
</dbReference>
<dbReference type="FunFam" id="1.10.10.10:FF:000001">
    <property type="entry name" value="LysR family transcriptional regulator"/>
    <property type="match status" value="1"/>
</dbReference>
<protein>
    <submittedName>
        <fullName evidence="6">LysR family transcriptional regulator</fullName>
    </submittedName>
</protein>
<dbReference type="InterPro" id="IPR058163">
    <property type="entry name" value="LysR-type_TF_proteobact-type"/>
</dbReference>
<dbReference type="OrthoDB" id="9786526at2"/>
<dbReference type="InterPro" id="IPR005119">
    <property type="entry name" value="LysR_subst-bd"/>
</dbReference>
<sequence length="314" mass="34059">MNRLDDLQVFVAAAEAGSFTDVARHLHLTPAAVSAVVKRLEQALGTRLFERSTRHVRLSEAGERLLAPARQALQALAQCEGALQDANDPAGRLAGPLRMALPSDLGRHQLLGWLAEFLADDEAVSLELRVSDRLSHLLEQPVDLAVRYGEPDDSGFIALPLAPRNARVLVASPAYLARHGAPQTPAELRRHNCLRFVLGEALYSRWRLEGAAAAQTVEVRGRHQADDGAVVRQWAVQGLGIAYKSALDVADDLAAGRLVRLLPGWSEPAPLNLVVVSRQQLTPGLRRLAAFLARRCQALLAPLPECRQTPEDGG</sequence>
<dbReference type="Pfam" id="PF03466">
    <property type="entry name" value="LysR_substrate"/>
    <property type="match status" value="1"/>
</dbReference>
<proteinExistence type="inferred from homology"/>
<dbReference type="PANTHER" id="PTHR30537">
    <property type="entry name" value="HTH-TYPE TRANSCRIPTIONAL REGULATOR"/>
    <property type="match status" value="1"/>
</dbReference>
<comment type="caution">
    <text evidence="6">The sequence shown here is derived from an EMBL/GenBank/DDBJ whole genome shotgun (WGS) entry which is preliminary data.</text>
</comment>
<dbReference type="EMBL" id="VZPB01000058">
    <property type="protein sequence ID" value="KAB0576405.1"/>
    <property type="molecule type" value="Genomic_DNA"/>
</dbReference>
<comment type="similarity">
    <text evidence="1">Belongs to the LysR transcriptional regulatory family.</text>
</comment>
<evidence type="ECO:0000313" key="6">
    <source>
        <dbReference type="EMBL" id="KAB0576405.1"/>
    </source>
</evidence>
<name>A0A643F7K2_IDEDE</name>